<dbReference type="PANTHER" id="PTHR36306:SF1">
    <property type="entry name" value="ALPHA-AMYLASE-RELATED"/>
    <property type="match status" value="1"/>
</dbReference>
<sequence length="632" mass="72019">MFPDNFNLIIGLLHSLPYGTDSTVISDYYSNIIKPLVSKIYARRNVPLCVYYSGALLEMLEPENGAFFNVIREISDRKQIEILGGCFYESLLPFVPRPERIAGIEKLTTFIRQEFGKRPRGCFLGHGVWSQEIVPVFSTAGMDYVLFPDSHLVYAGIGSADIFKPYITEHDGKTLKLLPYVTRLPDNTYSSRYDDFLAFFASRVKTGSMLILLEDTSSWLGLSVADKKKRLVWWEGFIDFLSNKTDLPLTLPRDFSKSHMDYTALHLPELVLTKSGKSTGVYSGDYISRREEARLLYSKMQYVNTLVKQIRRDRSRKKTAKEDLLRGLSGHVYTNNMPGGIGDPVARFAAYSALLDAENNTREKGIFMPSVVKTDFDFDGRDEFLYQGNELNVYIKQKGACVFELDYLPFSWNFMAVCSVLNGGTKNNSYRTPRFFAEDKIYDNAPVENSKDLHDISGFSETIYDIKKYSSDSAELLFSAQAEIRKTKKKSYVVLSKKYVFLKTGFSVIYTLEHKGEGKLFFSPDFSFFLPPAYSWLGHIKNGEESSELILSKDRAFIADDISLYNVASKRKIRNFNIRFSYPVQTRYKIIKDTMEDKSLTQAYCLSPVIPLEPDSTIDFAIEITVGKGLPD</sequence>
<dbReference type="SUPFAM" id="SSF88713">
    <property type="entry name" value="Glycoside hydrolase/deacetylase"/>
    <property type="match status" value="1"/>
</dbReference>
<protein>
    <submittedName>
        <fullName evidence="4">Glycoside hydrolase</fullName>
    </submittedName>
</protein>
<dbReference type="SUPFAM" id="SSF74650">
    <property type="entry name" value="Galactose mutarotase-like"/>
    <property type="match status" value="1"/>
</dbReference>
<dbReference type="GO" id="GO:0016787">
    <property type="term" value="F:hydrolase activity"/>
    <property type="evidence" value="ECO:0007669"/>
    <property type="project" value="UniProtKB-KW"/>
</dbReference>
<feature type="domain" description="Glycoside hydrolase family 57 N-terminal" evidence="3">
    <location>
        <begin position="34"/>
        <end position="199"/>
    </location>
</feature>
<comment type="caution">
    <text evidence="4">The sequence shown here is derived from an EMBL/GenBank/DDBJ whole genome shotgun (WGS) entry which is preliminary data.</text>
</comment>
<dbReference type="Pfam" id="PF03065">
    <property type="entry name" value="Glyco_hydro_57"/>
    <property type="match status" value="1"/>
</dbReference>
<dbReference type="PANTHER" id="PTHR36306">
    <property type="entry name" value="ALPHA-AMYLASE-RELATED-RELATED"/>
    <property type="match status" value="1"/>
</dbReference>
<dbReference type="InterPro" id="IPR014718">
    <property type="entry name" value="GH-type_carb-bd"/>
</dbReference>
<dbReference type="InterPro" id="IPR052046">
    <property type="entry name" value="GH57_Enzymes"/>
</dbReference>
<dbReference type="RefSeq" id="WP_420070388.1">
    <property type="nucleotide sequence ID" value="NZ_JBCHKQ010000007.1"/>
</dbReference>
<reference evidence="4 5" key="1">
    <citation type="submission" date="2024-03" db="EMBL/GenBank/DDBJ databases">
        <title>Ignisphaera cupida sp. nov., a hyperthermophilic hydrolytic archaeon from a hot spring of Kamchatka, and proposal of Ignisphaeraceae fam. nov.</title>
        <authorList>
            <person name="Podosokorskaya O.A."/>
            <person name="Elcheninov A.G."/>
            <person name="Maltseva A.I."/>
            <person name="Zayulina K.S."/>
            <person name="Novikov A."/>
            <person name="Merkel A.Y."/>
        </authorList>
    </citation>
    <scope>NUCLEOTIDE SEQUENCE [LARGE SCALE GENOMIC DNA]</scope>
    <source>
        <strain evidence="4 5">38H-sp</strain>
    </source>
</reference>
<dbReference type="Gene3D" id="3.20.110.20">
    <property type="match status" value="1"/>
</dbReference>
<organism evidence="4 5">
    <name type="scientific">Rarispira pelagica</name>
    <dbReference type="NCBI Taxonomy" id="3141764"/>
    <lineage>
        <taxon>Bacteria</taxon>
        <taxon>Pseudomonadati</taxon>
        <taxon>Spirochaetota</taxon>
        <taxon>Spirochaetia</taxon>
        <taxon>Winmispirales</taxon>
        <taxon>Winmispiraceae</taxon>
        <taxon>Rarispira</taxon>
    </lineage>
</organism>
<evidence type="ECO:0000256" key="2">
    <source>
        <dbReference type="ARBA" id="ARBA00023277"/>
    </source>
</evidence>
<name>A0ABU9UE54_9SPIR</name>
<keyword evidence="4" id="KW-0378">Hydrolase</keyword>
<dbReference type="Proteomes" id="UP001466331">
    <property type="component" value="Unassembled WGS sequence"/>
</dbReference>
<dbReference type="EMBL" id="JBCHKQ010000007">
    <property type="protein sequence ID" value="MEM5948936.1"/>
    <property type="molecule type" value="Genomic_DNA"/>
</dbReference>
<dbReference type="Gene3D" id="2.70.98.10">
    <property type="match status" value="2"/>
</dbReference>
<comment type="similarity">
    <text evidence="1">Belongs to the glycosyl hydrolase 57 family.</text>
</comment>
<evidence type="ECO:0000313" key="5">
    <source>
        <dbReference type="Proteomes" id="UP001466331"/>
    </source>
</evidence>
<dbReference type="InterPro" id="IPR011013">
    <property type="entry name" value="Gal_mutarotase_sf_dom"/>
</dbReference>
<proteinExistence type="inferred from homology"/>
<dbReference type="InterPro" id="IPR004300">
    <property type="entry name" value="Glyco_hydro_57_N"/>
</dbReference>
<dbReference type="InterPro" id="IPR011330">
    <property type="entry name" value="Glyco_hydro/deAcase_b/a-brl"/>
</dbReference>
<accession>A0ABU9UE54</accession>
<keyword evidence="2" id="KW-0119">Carbohydrate metabolism</keyword>
<evidence type="ECO:0000256" key="1">
    <source>
        <dbReference type="ARBA" id="ARBA00006821"/>
    </source>
</evidence>
<evidence type="ECO:0000259" key="3">
    <source>
        <dbReference type="Pfam" id="PF03065"/>
    </source>
</evidence>
<gene>
    <name evidence="4" type="ORF">WKV44_10330</name>
</gene>
<evidence type="ECO:0000313" key="4">
    <source>
        <dbReference type="EMBL" id="MEM5948936.1"/>
    </source>
</evidence>
<keyword evidence="5" id="KW-1185">Reference proteome</keyword>